<proteinExistence type="predicted"/>
<gene>
    <name evidence="1" type="ORF">F444_04149</name>
</gene>
<comment type="caution">
    <text evidence="1">The sequence shown here is derived from an EMBL/GenBank/DDBJ whole genome shotgun (WGS) entry which is preliminary data.</text>
</comment>
<name>A0A081ARR9_PHYNI</name>
<evidence type="ECO:0000313" key="2">
    <source>
        <dbReference type="Proteomes" id="UP000028582"/>
    </source>
</evidence>
<dbReference type="OrthoDB" id="114468at2759"/>
<dbReference type="EMBL" id="ANJA01000844">
    <property type="protein sequence ID" value="ETO81580.1"/>
    <property type="molecule type" value="Genomic_DNA"/>
</dbReference>
<evidence type="ECO:0000313" key="1">
    <source>
        <dbReference type="EMBL" id="ETO81580.1"/>
    </source>
</evidence>
<protein>
    <submittedName>
        <fullName evidence="1">Uncharacterized protein</fullName>
    </submittedName>
</protein>
<sequence>MIAEAAGISKNVLGDDIWFTFHCFLRGGAQYRFMFAPEKRRWSLKLVKWWAGWAPSEKAETVTRYLLAGVLDRDESLLGDSLAPDAITHNCPRYDDEEPLEAPVETQDSCTAIPASFVDGLKQDLLDGLRDMIKGVVATSQTIEDVTRNGASNADPVSDTSLLMSELHETKSWRDYVTQYWIANPACHQYRAGVDMLSHERMAHRSRLSRMQIIAEFVRGEFQDDLDRFEGEFSSCVNGDMTVNNIFAAIRACKRQ</sequence>
<dbReference type="AlphaFoldDB" id="A0A081ARR9"/>
<organism evidence="1 2">
    <name type="scientific">Phytophthora nicotianae P1976</name>
    <dbReference type="NCBI Taxonomy" id="1317066"/>
    <lineage>
        <taxon>Eukaryota</taxon>
        <taxon>Sar</taxon>
        <taxon>Stramenopiles</taxon>
        <taxon>Oomycota</taxon>
        <taxon>Peronosporomycetes</taxon>
        <taxon>Peronosporales</taxon>
        <taxon>Peronosporaceae</taxon>
        <taxon>Phytophthora</taxon>
    </lineage>
</organism>
<reference evidence="1 2" key="1">
    <citation type="submission" date="2013-11" db="EMBL/GenBank/DDBJ databases">
        <title>The Genome Sequence of Phytophthora parasitica P1976.</title>
        <authorList>
            <consortium name="The Broad Institute Genomics Platform"/>
            <person name="Russ C."/>
            <person name="Tyler B."/>
            <person name="Panabieres F."/>
            <person name="Shan W."/>
            <person name="Tripathy S."/>
            <person name="Grunwald N."/>
            <person name="Machado M."/>
            <person name="Johnson C.S."/>
            <person name="Walker B."/>
            <person name="Young S."/>
            <person name="Zeng Q."/>
            <person name="Gargeya S."/>
            <person name="Fitzgerald M."/>
            <person name="Haas B."/>
            <person name="Abouelleil A."/>
            <person name="Allen A.W."/>
            <person name="Alvarado L."/>
            <person name="Arachchi H.M."/>
            <person name="Berlin A.M."/>
            <person name="Chapman S.B."/>
            <person name="Gainer-Dewar J."/>
            <person name="Goldberg J."/>
            <person name="Griggs A."/>
            <person name="Gujja S."/>
            <person name="Hansen M."/>
            <person name="Howarth C."/>
            <person name="Imamovic A."/>
            <person name="Ireland A."/>
            <person name="Larimer J."/>
            <person name="McCowan C."/>
            <person name="Murphy C."/>
            <person name="Pearson M."/>
            <person name="Poon T.W."/>
            <person name="Priest M."/>
            <person name="Roberts A."/>
            <person name="Saif S."/>
            <person name="Shea T."/>
            <person name="Sisk P."/>
            <person name="Sykes S."/>
            <person name="Wortman J."/>
            <person name="Nusbaum C."/>
            <person name="Birren B."/>
        </authorList>
    </citation>
    <scope>NUCLEOTIDE SEQUENCE [LARGE SCALE GENOMIC DNA]</scope>
    <source>
        <strain evidence="1 2">P1976</strain>
    </source>
</reference>
<accession>A0A081ARR9</accession>
<dbReference type="Proteomes" id="UP000028582">
    <property type="component" value="Unassembled WGS sequence"/>
</dbReference>